<feature type="region of interest" description="Disordered" evidence="3">
    <location>
        <begin position="257"/>
        <end position="293"/>
    </location>
</feature>
<reference evidence="6" key="1">
    <citation type="journal article" date="2017" name="bioRxiv">
        <title>Conservation of a gene cluster reveals novel cercosporin biosynthetic mechanisms and extends production to the genus Colletotrichum.</title>
        <authorList>
            <person name="de Jonge R."/>
            <person name="Ebert M.K."/>
            <person name="Huitt-Roehl C.R."/>
            <person name="Pal P."/>
            <person name="Suttle J.C."/>
            <person name="Spanner R.E."/>
            <person name="Neubauer J.D."/>
            <person name="Jurick W.M.II."/>
            <person name="Stott K.A."/>
            <person name="Secor G.A."/>
            <person name="Thomma B.P.H.J."/>
            <person name="Van de Peer Y."/>
            <person name="Townsend C.A."/>
            <person name="Bolton M.D."/>
        </authorList>
    </citation>
    <scope>NUCLEOTIDE SEQUENCE [LARGE SCALE GENOMIC DNA]</scope>
    <source>
        <strain evidence="6">CBS538.71</strain>
    </source>
</reference>
<dbReference type="GO" id="GO:0052689">
    <property type="term" value="F:carboxylic ester hydrolase activity"/>
    <property type="evidence" value="ECO:0007669"/>
    <property type="project" value="UniProtKB-ARBA"/>
</dbReference>
<feature type="compositionally biased region" description="Low complexity" evidence="3">
    <location>
        <begin position="280"/>
        <end position="293"/>
    </location>
</feature>
<dbReference type="PANTHER" id="PTHR33630:SF9">
    <property type="entry name" value="CUTINASE 4"/>
    <property type="match status" value="1"/>
</dbReference>
<dbReference type="SUPFAM" id="SSF53474">
    <property type="entry name" value="alpha/beta-Hydrolases"/>
    <property type="match status" value="1"/>
</dbReference>
<keyword evidence="1" id="KW-0378">Hydrolase</keyword>
<dbReference type="InterPro" id="IPR000675">
    <property type="entry name" value="Cutinase/axe"/>
</dbReference>
<dbReference type="Gene3D" id="3.40.50.1820">
    <property type="entry name" value="alpha/beta hydrolase"/>
    <property type="match status" value="1"/>
</dbReference>
<dbReference type="STRING" id="357750.A0A2S6CMC8"/>
<organism evidence="5 6">
    <name type="scientific">Cercospora berteroae</name>
    <dbReference type="NCBI Taxonomy" id="357750"/>
    <lineage>
        <taxon>Eukaryota</taxon>
        <taxon>Fungi</taxon>
        <taxon>Dikarya</taxon>
        <taxon>Ascomycota</taxon>
        <taxon>Pezizomycotina</taxon>
        <taxon>Dothideomycetes</taxon>
        <taxon>Dothideomycetidae</taxon>
        <taxon>Mycosphaerellales</taxon>
        <taxon>Mycosphaerellaceae</taxon>
        <taxon>Cercospora</taxon>
    </lineage>
</organism>
<protein>
    <recommendedName>
        <fullName evidence="7">Cutinase</fullName>
    </recommendedName>
</protein>
<keyword evidence="6" id="KW-1185">Reference proteome</keyword>
<evidence type="ECO:0000313" key="6">
    <source>
        <dbReference type="Proteomes" id="UP000237631"/>
    </source>
</evidence>
<feature type="compositionally biased region" description="Low complexity" evidence="3">
    <location>
        <begin position="257"/>
        <end position="272"/>
    </location>
</feature>
<evidence type="ECO:0000256" key="3">
    <source>
        <dbReference type="SAM" id="MobiDB-lite"/>
    </source>
</evidence>
<sequence>MTSHRCLASATVLALAASVVQAQLGNYSTISNVSSSACPAEGGAHIIVARASTEPLGYGIIGAVKDLVLEAVPASNAEYVVYPATLTDYFNSESDGVLGMRELVEAYVAQDCPNNAPLVLMGYSQGAQVVADYVSGQNVGVFPYNSSLAEPAPDNVLSKIAAIITMGDPSINITNNPAHVGNSTKSGLFERFGNATSVFETSGLDNRTQAYCNALDPYCASAGNFDNITVHLVYVQEFGMQARDFVVQKIQEWYGSSTGTANGTSNGTSNGTASGGGTMSGPSSPSPSGSAASSVRDMQASITVALLATIGFAFAYAL</sequence>
<feature type="chain" id="PRO_5015645853" description="Cutinase" evidence="4">
    <location>
        <begin position="23"/>
        <end position="318"/>
    </location>
</feature>
<accession>A0A2S6CMC8</accession>
<comment type="caution">
    <text evidence="5">The sequence shown here is derived from an EMBL/GenBank/DDBJ whole genome shotgun (WGS) entry which is preliminary data.</text>
</comment>
<evidence type="ECO:0000256" key="1">
    <source>
        <dbReference type="ARBA" id="ARBA00022801"/>
    </source>
</evidence>
<dbReference type="Proteomes" id="UP000237631">
    <property type="component" value="Unassembled WGS sequence"/>
</dbReference>
<keyword evidence="2" id="KW-1015">Disulfide bond</keyword>
<keyword evidence="4" id="KW-0732">Signal</keyword>
<gene>
    <name evidence="5" type="ORF">CBER1_11592</name>
</gene>
<dbReference type="AlphaFoldDB" id="A0A2S6CMC8"/>
<name>A0A2S6CMC8_9PEZI</name>
<proteinExistence type="predicted"/>
<dbReference type="InterPro" id="IPR029058">
    <property type="entry name" value="AB_hydrolase_fold"/>
</dbReference>
<evidence type="ECO:0000256" key="4">
    <source>
        <dbReference type="SAM" id="SignalP"/>
    </source>
</evidence>
<dbReference type="OrthoDB" id="2586582at2759"/>
<evidence type="ECO:0000313" key="5">
    <source>
        <dbReference type="EMBL" id="PPJ60840.1"/>
    </source>
</evidence>
<dbReference type="SMART" id="SM01110">
    <property type="entry name" value="Cutinase"/>
    <property type="match status" value="1"/>
</dbReference>
<evidence type="ECO:0000256" key="2">
    <source>
        <dbReference type="ARBA" id="ARBA00023157"/>
    </source>
</evidence>
<dbReference type="PANTHER" id="PTHR33630">
    <property type="entry name" value="CUTINASE RV1984C-RELATED-RELATED"/>
    <property type="match status" value="1"/>
</dbReference>
<feature type="signal peptide" evidence="4">
    <location>
        <begin position="1"/>
        <end position="22"/>
    </location>
</feature>
<dbReference type="EMBL" id="PNEN01000196">
    <property type="protein sequence ID" value="PPJ60840.1"/>
    <property type="molecule type" value="Genomic_DNA"/>
</dbReference>
<evidence type="ECO:0008006" key="7">
    <source>
        <dbReference type="Google" id="ProtNLM"/>
    </source>
</evidence>
<dbReference type="Pfam" id="PF01083">
    <property type="entry name" value="Cutinase"/>
    <property type="match status" value="1"/>
</dbReference>